<name>A0A3A8AXF6_9RHOB</name>
<dbReference type="Pfam" id="PF20056">
    <property type="entry name" value="DUF6455"/>
    <property type="match status" value="1"/>
</dbReference>
<protein>
    <recommendedName>
        <fullName evidence="1">DUF6455 domain-containing protein</fullName>
    </recommendedName>
</protein>
<feature type="domain" description="DUF6455" evidence="1">
    <location>
        <begin position="1"/>
        <end position="84"/>
    </location>
</feature>
<reference evidence="2 3" key="1">
    <citation type="submission" date="2018-09" db="EMBL/GenBank/DDBJ databases">
        <title>Roseovarius spongiae sp. nov., isolated from a marine sponge.</title>
        <authorList>
            <person name="Zhuang L."/>
            <person name="Luo L."/>
        </authorList>
    </citation>
    <scope>NUCLEOTIDE SEQUENCE [LARGE SCALE GENOMIC DNA]</scope>
    <source>
        <strain evidence="2 3">HN-E21</strain>
    </source>
</reference>
<keyword evidence="3" id="KW-1185">Reference proteome</keyword>
<dbReference type="Proteomes" id="UP000281128">
    <property type="component" value="Unassembled WGS sequence"/>
</dbReference>
<dbReference type="RefSeq" id="WP_121163461.1">
    <property type="nucleotide sequence ID" value="NZ_RAPE01000001.1"/>
</dbReference>
<comment type="caution">
    <text evidence="2">The sequence shown here is derived from an EMBL/GenBank/DDBJ whole genome shotgun (WGS) entry which is preliminary data.</text>
</comment>
<evidence type="ECO:0000313" key="2">
    <source>
        <dbReference type="EMBL" id="RKF16426.1"/>
    </source>
</evidence>
<organism evidence="2 3">
    <name type="scientific">Roseovarius spongiae</name>
    <dbReference type="NCBI Taxonomy" id="2320272"/>
    <lineage>
        <taxon>Bacteria</taxon>
        <taxon>Pseudomonadati</taxon>
        <taxon>Pseudomonadota</taxon>
        <taxon>Alphaproteobacteria</taxon>
        <taxon>Rhodobacterales</taxon>
        <taxon>Roseobacteraceae</taxon>
        <taxon>Roseovarius</taxon>
    </lineage>
</organism>
<sequence>MTDVPNLRRHANLVDRMSRAVGLDLEEEILRGNLQIESLGDAVLCCGGCANVESCARWLAERDDPAGSAPDYCRNKALFSALKKGRRV</sequence>
<dbReference type="OrthoDB" id="7961152at2"/>
<gene>
    <name evidence="2" type="ORF">D6850_02400</name>
</gene>
<accession>A0A3A8AXF6</accession>
<dbReference type="InterPro" id="IPR045601">
    <property type="entry name" value="DUF6455"/>
</dbReference>
<dbReference type="AlphaFoldDB" id="A0A3A8AXF6"/>
<evidence type="ECO:0000259" key="1">
    <source>
        <dbReference type="Pfam" id="PF20056"/>
    </source>
</evidence>
<proteinExistence type="predicted"/>
<evidence type="ECO:0000313" key="3">
    <source>
        <dbReference type="Proteomes" id="UP000281128"/>
    </source>
</evidence>
<dbReference type="EMBL" id="RAPE01000001">
    <property type="protein sequence ID" value="RKF16426.1"/>
    <property type="molecule type" value="Genomic_DNA"/>
</dbReference>